<proteinExistence type="predicted"/>
<evidence type="ECO:0000313" key="2">
    <source>
        <dbReference type="Proteomes" id="UP000198598"/>
    </source>
</evidence>
<sequence>MSGLNRLSLQQSLKAPALKKERKDLEAHWKTLKIGSLEFKQVLEELRELNTEITKAEVQDDLLTMEAMANIGMLV</sequence>
<dbReference type="EMBL" id="FOLQ01000005">
    <property type="protein sequence ID" value="SFD47657.1"/>
    <property type="molecule type" value="Genomic_DNA"/>
</dbReference>
<keyword evidence="2" id="KW-1185">Reference proteome</keyword>
<dbReference type="AlphaFoldDB" id="A0A1I1SMF9"/>
<protein>
    <submittedName>
        <fullName evidence="1">Uncharacterized protein</fullName>
    </submittedName>
</protein>
<organism evidence="1 2">
    <name type="scientific">Spirosoma endophyticum</name>
    <dbReference type="NCBI Taxonomy" id="662367"/>
    <lineage>
        <taxon>Bacteria</taxon>
        <taxon>Pseudomonadati</taxon>
        <taxon>Bacteroidota</taxon>
        <taxon>Cytophagia</taxon>
        <taxon>Cytophagales</taxon>
        <taxon>Cytophagaceae</taxon>
        <taxon>Spirosoma</taxon>
    </lineage>
</organism>
<dbReference type="STRING" id="662367.SAMN05216167_105162"/>
<reference evidence="1 2" key="1">
    <citation type="submission" date="2016-10" db="EMBL/GenBank/DDBJ databases">
        <authorList>
            <person name="de Groot N.N."/>
        </authorList>
    </citation>
    <scope>NUCLEOTIDE SEQUENCE [LARGE SCALE GENOMIC DNA]</scope>
    <source>
        <strain evidence="1 2">DSM 26130</strain>
    </source>
</reference>
<evidence type="ECO:0000313" key="1">
    <source>
        <dbReference type="EMBL" id="SFD47657.1"/>
    </source>
</evidence>
<accession>A0A1I1SMF9</accession>
<name>A0A1I1SMF9_9BACT</name>
<dbReference type="Proteomes" id="UP000198598">
    <property type="component" value="Unassembled WGS sequence"/>
</dbReference>
<dbReference type="RefSeq" id="WP_093827562.1">
    <property type="nucleotide sequence ID" value="NZ_FOLQ01000005.1"/>
</dbReference>
<gene>
    <name evidence="1" type="ORF">SAMN05216167_105162</name>
</gene>